<dbReference type="InterPro" id="IPR000242">
    <property type="entry name" value="PTP_cat"/>
</dbReference>
<dbReference type="GO" id="GO:0004725">
    <property type="term" value="F:protein tyrosine phosphatase activity"/>
    <property type="evidence" value="ECO:0007669"/>
    <property type="project" value="InterPro"/>
</dbReference>
<organism evidence="4 5">
    <name type="scientific">Lyophyllum shimeji</name>
    <name type="common">Hon-shimeji</name>
    <name type="synonym">Tricholoma shimeji</name>
    <dbReference type="NCBI Taxonomy" id="47721"/>
    <lineage>
        <taxon>Eukaryota</taxon>
        <taxon>Fungi</taxon>
        <taxon>Dikarya</taxon>
        <taxon>Basidiomycota</taxon>
        <taxon>Agaricomycotina</taxon>
        <taxon>Agaricomycetes</taxon>
        <taxon>Agaricomycetidae</taxon>
        <taxon>Agaricales</taxon>
        <taxon>Tricholomatineae</taxon>
        <taxon>Lyophyllaceae</taxon>
        <taxon>Lyophyllum</taxon>
    </lineage>
</organism>
<dbReference type="PROSITE" id="PS50056">
    <property type="entry name" value="TYR_PHOSPHATASE_2"/>
    <property type="match status" value="1"/>
</dbReference>
<protein>
    <submittedName>
        <fullName evidence="4">Uncharacterized protein</fullName>
    </submittedName>
</protein>
<dbReference type="SUPFAM" id="SSF52799">
    <property type="entry name" value="(Phosphotyrosine protein) phosphatases II"/>
    <property type="match status" value="1"/>
</dbReference>
<gene>
    <name evidence="4" type="ORF">LshimejAT787_1401160</name>
</gene>
<evidence type="ECO:0000256" key="1">
    <source>
        <dbReference type="ARBA" id="ARBA00009649"/>
    </source>
</evidence>
<name>A0A9P3PY55_LYOSH</name>
<comment type="similarity">
    <text evidence="1">Belongs to the protein-tyrosine phosphatase family. Non-receptor class subfamily.</text>
</comment>
<dbReference type="PROSITE" id="PS50055">
    <property type="entry name" value="TYR_PHOSPHATASE_PTP"/>
    <property type="match status" value="1"/>
</dbReference>
<keyword evidence="5" id="KW-1185">Reference proteome</keyword>
<dbReference type="AlphaFoldDB" id="A0A9P3PY55"/>
<dbReference type="OrthoDB" id="10253954at2759"/>
<evidence type="ECO:0000259" key="3">
    <source>
        <dbReference type="PROSITE" id="PS50056"/>
    </source>
</evidence>
<reference evidence="4" key="1">
    <citation type="submission" date="2022-07" db="EMBL/GenBank/DDBJ databases">
        <title>The genome of Lyophyllum shimeji provides insight into the initial evolution of ectomycorrhizal fungal genome.</title>
        <authorList>
            <person name="Kobayashi Y."/>
            <person name="Shibata T."/>
            <person name="Hirakawa H."/>
            <person name="Shigenobu S."/>
            <person name="Nishiyama T."/>
            <person name="Yamada A."/>
            <person name="Hasebe M."/>
            <person name="Kawaguchi M."/>
        </authorList>
    </citation>
    <scope>NUCLEOTIDE SEQUENCE</scope>
    <source>
        <strain evidence="4">AT787</strain>
    </source>
</reference>
<accession>A0A9P3PY55</accession>
<evidence type="ECO:0000313" key="5">
    <source>
        <dbReference type="Proteomes" id="UP001063166"/>
    </source>
</evidence>
<dbReference type="Proteomes" id="UP001063166">
    <property type="component" value="Unassembled WGS sequence"/>
</dbReference>
<dbReference type="InterPro" id="IPR050348">
    <property type="entry name" value="Protein-Tyr_Phosphatase"/>
</dbReference>
<dbReference type="Gene3D" id="3.90.190.10">
    <property type="entry name" value="Protein tyrosine phosphatase superfamily"/>
    <property type="match status" value="1"/>
</dbReference>
<dbReference type="SMART" id="SM00404">
    <property type="entry name" value="PTPc_motif"/>
    <property type="match status" value="1"/>
</dbReference>
<dbReference type="EMBL" id="BRPK01000014">
    <property type="protein sequence ID" value="GLB43604.1"/>
    <property type="molecule type" value="Genomic_DNA"/>
</dbReference>
<dbReference type="InterPro" id="IPR000387">
    <property type="entry name" value="Tyr_Pase_dom"/>
</dbReference>
<dbReference type="Pfam" id="PF00102">
    <property type="entry name" value="Y_phosphatase"/>
    <property type="match status" value="2"/>
</dbReference>
<evidence type="ECO:0000313" key="4">
    <source>
        <dbReference type="EMBL" id="GLB43604.1"/>
    </source>
</evidence>
<feature type="domain" description="Tyrosine specific protein phosphatases" evidence="3">
    <location>
        <begin position="312"/>
        <end position="420"/>
    </location>
</feature>
<dbReference type="InterPro" id="IPR003595">
    <property type="entry name" value="Tyr_Pase_cat"/>
</dbReference>
<sequence length="432" mass="47783">MNGLKIPPWLEKHSSNTYLLAVFQCLASREKERELARSLSEQASFDSLHDTHPASRSKARQLISKFLQPHDSVTSHGRYSVAIGLHPANQLRNRYFDIQPYDRTRVVVNADQGVLTNGKEAGEQGKYLNASWVLEKYGQKWWIASQAPLPNTAHTFLSLLLQPTTAPPSTLIKAESNSSFPLSSRVRTIVQLTRNVEGGRRKADAYFPGKIGQSIVILPEDEDGTPALQVTLLGRQMIEEAHCIRSSISLVPVIPKPKICMGAETSDSEDVNENVDEYSVVDGREPVTFQHMFYTSWPDHGVPRAEDRASLLAFLKLVDTTNRDTSLVSSPHDPQPDPDPPIIVGCSAGIGRTGSFIALSSLLRHYGFLPPPCNPCPSSAIPPSPLGSLPQALQEDLVVQEVDSLREQRPGMVQRNEQIRLIYEILVSAFVL</sequence>
<dbReference type="PRINTS" id="PR00700">
    <property type="entry name" value="PRTYPHPHTASE"/>
</dbReference>
<dbReference type="SMART" id="SM00194">
    <property type="entry name" value="PTPc"/>
    <property type="match status" value="1"/>
</dbReference>
<dbReference type="PANTHER" id="PTHR19134:SF449">
    <property type="entry name" value="TYROSINE-PROTEIN PHOSPHATASE 1"/>
    <property type="match status" value="1"/>
</dbReference>
<evidence type="ECO:0000259" key="2">
    <source>
        <dbReference type="PROSITE" id="PS50055"/>
    </source>
</evidence>
<dbReference type="InterPro" id="IPR029021">
    <property type="entry name" value="Prot-tyrosine_phosphatase-like"/>
</dbReference>
<comment type="caution">
    <text evidence="4">The sequence shown here is derived from an EMBL/GenBank/DDBJ whole genome shotgun (WGS) entry which is preliminary data.</text>
</comment>
<dbReference type="PANTHER" id="PTHR19134">
    <property type="entry name" value="RECEPTOR-TYPE TYROSINE-PROTEIN PHOSPHATASE"/>
    <property type="match status" value="1"/>
</dbReference>
<proteinExistence type="inferred from homology"/>
<dbReference type="CDD" id="cd00047">
    <property type="entry name" value="PTPc"/>
    <property type="match status" value="1"/>
</dbReference>
<feature type="domain" description="Tyrosine-protein phosphatase" evidence="2">
    <location>
        <begin position="87"/>
        <end position="429"/>
    </location>
</feature>